<dbReference type="GO" id="GO:0032259">
    <property type="term" value="P:methylation"/>
    <property type="evidence" value="ECO:0007669"/>
    <property type="project" value="UniProtKB-KW"/>
</dbReference>
<reference evidence="2 3" key="1">
    <citation type="submission" date="2023-06" db="EMBL/GenBank/DDBJ databases">
        <title>Whole genome sequence of Oscillatoria calcuttensis NRMC-F 0142.</title>
        <authorList>
            <person name="Shakena Fathima T."/>
            <person name="Muralitharan G."/>
            <person name="Thajuddin N."/>
        </authorList>
    </citation>
    <scope>NUCLEOTIDE SEQUENCE [LARGE SCALE GENOMIC DNA]</scope>
    <source>
        <strain evidence="2 3">NRMC-F 0142</strain>
    </source>
</reference>
<organism evidence="2 3">
    <name type="scientific">Geitlerinema calcuttense NRMC-F 0142</name>
    <dbReference type="NCBI Taxonomy" id="2922238"/>
    <lineage>
        <taxon>Bacteria</taxon>
        <taxon>Bacillati</taxon>
        <taxon>Cyanobacteriota</taxon>
        <taxon>Cyanophyceae</taxon>
        <taxon>Geitlerinematales</taxon>
        <taxon>Geitlerinemataceae</taxon>
        <taxon>Geitlerinema</taxon>
    </lineage>
</organism>
<dbReference type="CDD" id="cd02440">
    <property type="entry name" value="AdoMet_MTases"/>
    <property type="match status" value="1"/>
</dbReference>
<dbReference type="InterPro" id="IPR029063">
    <property type="entry name" value="SAM-dependent_MTases_sf"/>
</dbReference>
<protein>
    <submittedName>
        <fullName evidence="2">Class I SAM-dependent methyltransferase</fullName>
        <ecNumber evidence="2">2.1.-.-</ecNumber>
    </submittedName>
</protein>
<keyword evidence="3" id="KW-1185">Reference proteome</keyword>
<keyword evidence="2" id="KW-0808">Transferase</keyword>
<accession>A0ABT7M124</accession>
<proteinExistence type="predicted"/>
<dbReference type="PANTHER" id="PTHR44068">
    <property type="entry name" value="ZGC:194242"/>
    <property type="match status" value="1"/>
</dbReference>
<dbReference type="Pfam" id="PF13847">
    <property type="entry name" value="Methyltransf_31"/>
    <property type="match status" value="1"/>
</dbReference>
<dbReference type="SUPFAM" id="SSF53335">
    <property type="entry name" value="S-adenosyl-L-methionine-dependent methyltransferases"/>
    <property type="match status" value="1"/>
</dbReference>
<dbReference type="EMBL" id="JASVEJ010000033">
    <property type="protein sequence ID" value="MDL5057542.1"/>
    <property type="molecule type" value="Genomic_DNA"/>
</dbReference>
<name>A0ABT7M124_9CYAN</name>
<dbReference type="GO" id="GO:0008168">
    <property type="term" value="F:methyltransferase activity"/>
    <property type="evidence" value="ECO:0007669"/>
    <property type="project" value="UniProtKB-KW"/>
</dbReference>
<evidence type="ECO:0000259" key="1">
    <source>
        <dbReference type="Pfam" id="PF13847"/>
    </source>
</evidence>
<gene>
    <name evidence="2" type="ORF">QQ055_08745</name>
</gene>
<dbReference type="InterPro" id="IPR050447">
    <property type="entry name" value="Erg6_SMT_methyltransf"/>
</dbReference>
<feature type="domain" description="Methyltransferase" evidence="1">
    <location>
        <begin position="45"/>
        <end position="161"/>
    </location>
</feature>
<dbReference type="EC" id="2.1.-.-" evidence="2"/>
<dbReference type="RefSeq" id="WP_286004573.1">
    <property type="nucleotide sequence ID" value="NZ_JASVEJ010000033.1"/>
</dbReference>
<comment type="caution">
    <text evidence="2">The sequence shown here is derived from an EMBL/GenBank/DDBJ whole genome shotgun (WGS) entry which is preliminary data.</text>
</comment>
<evidence type="ECO:0000313" key="2">
    <source>
        <dbReference type="EMBL" id="MDL5057542.1"/>
    </source>
</evidence>
<dbReference type="Proteomes" id="UP001230986">
    <property type="component" value="Unassembled WGS sequence"/>
</dbReference>
<keyword evidence="2" id="KW-0489">Methyltransferase</keyword>
<dbReference type="InterPro" id="IPR025714">
    <property type="entry name" value="Methyltranfer_dom"/>
</dbReference>
<sequence length="260" mass="28846">MTPSTLNFQTASAHQVMAAAGKKILRPGGKAATLQLCQWAQFQPEETVLELAASFGYSAIALAQQYGVRVVGVEKNPESVARARVNIQAAGLSDRVEVIEGDIFHLERIPEQFDCVLAEAILTMQSPLGKAKVLQGICDRLKPGGRFLSHELLARASQTEIHQALAAALRVNSTPLSEQEWIELCQTAGFEVVQRQTGAMELLNPTRIIQDEGWVDASQFFWNVLTQPGLRDRLFAIRRVFKQYERELGYLILSAERKSI</sequence>
<dbReference type="PANTHER" id="PTHR44068:SF11">
    <property type="entry name" value="GERANYL DIPHOSPHATE 2-C-METHYLTRANSFERASE"/>
    <property type="match status" value="1"/>
</dbReference>
<dbReference type="Gene3D" id="3.40.50.150">
    <property type="entry name" value="Vaccinia Virus protein VP39"/>
    <property type="match status" value="1"/>
</dbReference>
<evidence type="ECO:0000313" key="3">
    <source>
        <dbReference type="Proteomes" id="UP001230986"/>
    </source>
</evidence>